<evidence type="ECO:0000256" key="10">
    <source>
        <dbReference type="RuleBase" id="RU004004"/>
    </source>
</evidence>
<dbReference type="Pfam" id="PF00263">
    <property type="entry name" value="Secretin"/>
    <property type="match status" value="1"/>
</dbReference>
<feature type="domain" description="Type II/III secretion system secretin-like" evidence="11">
    <location>
        <begin position="372"/>
        <end position="531"/>
    </location>
</feature>
<dbReference type="Gene3D" id="3.55.50.30">
    <property type="match status" value="1"/>
</dbReference>
<protein>
    <recommendedName>
        <fullName evidence="9">Type 3 secretion system secretin</fullName>
        <shortName evidence="9">T3SS secretin</shortName>
    </recommendedName>
</protein>
<comment type="similarity">
    <text evidence="2 9">Belongs to the bacterial secretin family. T3SS SctC subfamily.</text>
</comment>
<feature type="chain" id="PRO_5044902059" description="Type 3 secretion system secretin" evidence="9">
    <location>
        <begin position="22"/>
        <end position="694"/>
    </location>
</feature>
<evidence type="ECO:0000256" key="4">
    <source>
        <dbReference type="ARBA" id="ARBA00022729"/>
    </source>
</evidence>
<keyword evidence="6 9" id="KW-0811">Translocation</keyword>
<dbReference type="EMBL" id="CP117430">
    <property type="protein sequence ID" value="WLI16533.1"/>
    <property type="molecule type" value="Genomic_DNA"/>
</dbReference>
<evidence type="ECO:0000256" key="2">
    <source>
        <dbReference type="ARBA" id="ARBA00007032"/>
    </source>
</evidence>
<dbReference type="PRINTS" id="PR01337">
    <property type="entry name" value="TYPE3OMGPROT"/>
</dbReference>
<dbReference type="RefSeq" id="WP_305422190.1">
    <property type="nucleotide sequence ID" value="NZ_CP117430.1"/>
</dbReference>
<organism evidence="13 14">
    <name type="scientific">Pseudomonas wuhanensis</name>
    <dbReference type="NCBI Taxonomy" id="2954098"/>
    <lineage>
        <taxon>Bacteria</taxon>
        <taxon>Pseudomonadati</taxon>
        <taxon>Pseudomonadota</taxon>
        <taxon>Gammaproteobacteria</taxon>
        <taxon>Pseudomonadales</taxon>
        <taxon>Pseudomonadaceae</taxon>
        <taxon>Pseudomonas</taxon>
    </lineage>
</organism>
<proteinExistence type="inferred from homology"/>
<name>A0ABY9GL96_9PSED</name>
<evidence type="ECO:0000259" key="11">
    <source>
        <dbReference type="Pfam" id="PF00263"/>
    </source>
</evidence>
<dbReference type="PANTHER" id="PTHR30332">
    <property type="entry name" value="PROBABLE GENERAL SECRETION PATHWAY PROTEIN D"/>
    <property type="match status" value="1"/>
</dbReference>
<dbReference type="HAMAP" id="MF_02219">
    <property type="entry name" value="Type_III_secretin"/>
    <property type="match status" value="1"/>
</dbReference>
<keyword evidence="4 9" id="KW-0732">Signal</keyword>
<keyword evidence="3 9" id="KW-0813">Transport</keyword>
<keyword evidence="8 9" id="KW-0998">Cell outer membrane</keyword>
<evidence type="ECO:0000256" key="9">
    <source>
        <dbReference type="HAMAP-Rule" id="MF_02219"/>
    </source>
</evidence>
<reference evidence="13 14" key="1">
    <citation type="submission" date="2023-02" db="EMBL/GenBank/DDBJ databases">
        <title>Evolution of Hrp T3SS in non-pathogenic Pseudomonas fluorescens.</title>
        <authorList>
            <person name="Liao K."/>
            <person name="Wei H."/>
            <person name="Gu Y."/>
        </authorList>
    </citation>
    <scope>NUCLEOTIDE SEQUENCE [LARGE SCALE GENOMIC DNA]</scope>
    <source>
        <strain evidence="13 14">FP607</strain>
    </source>
</reference>
<dbReference type="InterPro" id="IPR005644">
    <property type="entry name" value="NolW-like"/>
</dbReference>
<evidence type="ECO:0000256" key="6">
    <source>
        <dbReference type="ARBA" id="ARBA00023010"/>
    </source>
</evidence>
<keyword evidence="7 9" id="KW-0472">Membrane</keyword>
<evidence type="ECO:0000256" key="8">
    <source>
        <dbReference type="ARBA" id="ARBA00023237"/>
    </source>
</evidence>
<dbReference type="NCBIfam" id="TIGR02516">
    <property type="entry name" value="type_III_yscC"/>
    <property type="match status" value="1"/>
</dbReference>
<dbReference type="InterPro" id="IPR038591">
    <property type="entry name" value="NolW-like_sf"/>
</dbReference>
<comment type="function">
    <text evidence="9">Component of the type III secretion system (T3SS), also called injectisome, which is used to inject bacterial effector proteins into eukaryotic host cells. Forms a ring-shaped multimeric structure with an apparent central pore in the outer membrane.</text>
</comment>
<accession>A0ABY9GL96</accession>
<evidence type="ECO:0000256" key="5">
    <source>
        <dbReference type="ARBA" id="ARBA00022927"/>
    </source>
</evidence>
<evidence type="ECO:0000256" key="7">
    <source>
        <dbReference type="ARBA" id="ARBA00023136"/>
    </source>
</evidence>
<dbReference type="Gene3D" id="3.30.1370.120">
    <property type="match status" value="2"/>
</dbReference>
<dbReference type="PANTHER" id="PTHR30332:SF5">
    <property type="entry name" value="SPI-1 TYPE 3 SECRETION SYSTEM SECRETIN"/>
    <property type="match status" value="1"/>
</dbReference>
<feature type="domain" description="NolW-like" evidence="12">
    <location>
        <begin position="175"/>
        <end position="314"/>
    </location>
</feature>
<evidence type="ECO:0000313" key="13">
    <source>
        <dbReference type="EMBL" id="WLI16533.1"/>
    </source>
</evidence>
<keyword evidence="5 9" id="KW-0653">Protein transport</keyword>
<evidence type="ECO:0000259" key="12">
    <source>
        <dbReference type="Pfam" id="PF03958"/>
    </source>
</evidence>
<dbReference type="PROSITE" id="PS00875">
    <property type="entry name" value="T2SP_D"/>
    <property type="match status" value="1"/>
</dbReference>
<comment type="subunit">
    <text evidence="9">The core secretion machinery of the T3SS is composed of approximately 20 different proteins, including cytoplasmic components, a base, an export apparatus and a needle. This subunit is part of the base, which anchors the injectisome in the bacterial cell envelope. Forms a stable homooligomeric complex.</text>
</comment>
<evidence type="ECO:0000256" key="3">
    <source>
        <dbReference type="ARBA" id="ARBA00022448"/>
    </source>
</evidence>
<keyword evidence="14" id="KW-1185">Reference proteome</keyword>
<sequence precursor="true">MRKAYKWLPFLLIGIETPLWAAVPEAWKHTAYAYDAQQTDLATTLGGFAREFGLVLDMPPMEGVLNGRFRAKNPQAFLDRLGQEHHFQWFVYNDTLFVSPTNGQTSARIEVSSDGLDDLQEALTDVGLLDPRFGWGVLSEQGVVLVRGPEKYVEFIREFIGDAAGAGEAEKQEVIVLPLKYANAADRSIRYRDEQMTVPGVASMLQELLGARSRGESIAAGKFGSLPASPLGSAQNAAYGNTGYGALDTTSLEQGLDRVLGGNVNRSSAGSIGAKKTRIAVSADVRNNAVLIYDLPHRKVLYQKLVEQLDVPRQLIEIDAIILDIDRHELAELSSRWNFKSGSVSGSANMLEGGRSTLFIQDAGKFAAELRALEGNGSASVIGNPSILTLENHPAVIDFSRTEFLKATAERVASITPIIAGTSLQVIPRSLEHNGKSQVELIVDIEDGQIDPSQIDDTQPSVRKGNISTQAVIAERGSLVIGGLHAVEANEKIKKIPLLGDIPVLGKLLFQWRNREVNNRERLFILTPRLVGDQINPSRYVENGNPHDLDEQMRKIAARRDNRFEPTRGDVQQAFKELLNGTTPVGLRSGEELPFAAQSLCAPENGLELDSQSSQWFAHDDWGVAVVVARNNGSKPLRLDEGRCGGRWVIGVSAWPHAWLQPGEESEVFIAMRQPQTAKQTAPARASLLQRVTP</sequence>
<dbReference type="InterPro" id="IPR050810">
    <property type="entry name" value="Bact_Secretion_Sys_Channel"/>
</dbReference>
<evidence type="ECO:0000256" key="1">
    <source>
        <dbReference type="ARBA" id="ARBA00004442"/>
    </source>
</evidence>
<feature type="signal peptide" evidence="9">
    <location>
        <begin position="1"/>
        <end position="21"/>
    </location>
</feature>
<dbReference type="InterPro" id="IPR003522">
    <property type="entry name" value="T3SS_OM_pore_YscC"/>
</dbReference>
<gene>
    <name evidence="9 13" type="primary">sctC</name>
    <name evidence="13" type="ORF">PSH88_19735</name>
</gene>
<dbReference type="Proteomes" id="UP001230768">
    <property type="component" value="Chromosome"/>
</dbReference>
<dbReference type="InterPro" id="IPR004846">
    <property type="entry name" value="T2SS/T3SS_dom"/>
</dbReference>
<comment type="subcellular location">
    <subcellularLocation>
        <location evidence="1 9 10">Cell outer membrane</location>
    </subcellularLocation>
</comment>
<dbReference type="InterPro" id="IPR004845">
    <property type="entry name" value="T2SS_GspD_CS"/>
</dbReference>
<evidence type="ECO:0000313" key="14">
    <source>
        <dbReference type="Proteomes" id="UP001230768"/>
    </source>
</evidence>
<dbReference type="Pfam" id="PF03958">
    <property type="entry name" value="Secretin_N"/>
    <property type="match status" value="1"/>
</dbReference>